<keyword evidence="2" id="KW-0378">Hydrolase</keyword>
<organism evidence="4 5">
    <name type="scientific">Paenimyroides marinum</name>
    <dbReference type="NCBI Taxonomy" id="1159016"/>
    <lineage>
        <taxon>Bacteria</taxon>
        <taxon>Pseudomonadati</taxon>
        <taxon>Bacteroidota</taxon>
        <taxon>Flavobacteriia</taxon>
        <taxon>Flavobacteriales</taxon>
        <taxon>Flavobacteriaceae</taxon>
        <taxon>Paenimyroides</taxon>
    </lineage>
</organism>
<protein>
    <submittedName>
        <fullName evidence="4">ADP-ribose pyrophosphatase YjhB, NUDIX family</fullName>
    </submittedName>
</protein>
<evidence type="ECO:0000313" key="4">
    <source>
        <dbReference type="EMBL" id="SEH65624.1"/>
    </source>
</evidence>
<dbReference type="SUPFAM" id="SSF55811">
    <property type="entry name" value="Nudix"/>
    <property type="match status" value="1"/>
</dbReference>
<dbReference type="PANTHER" id="PTHR43046">
    <property type="entry name" value="GDP-MANNOSE MANNOSYL HYDROLASE"/>
    <property type="match status" value="1"/>
</dbReference>
<dbReference type="InterPro" id="IPR015797">
    <property type="entry name" value="NUDIX_hydrolase-like_dom_sf"/>
</dbReference>
<comment type="cofactor">
    <cofactor evidence="1">
        <name>Mg(2+)</name>
        <dbReference type="ChEBI" id="CHEBI:18420"/>
    </cofactor>
</comment>
<feature type="domain" description="Nudix hydrolase" evidence="3">
    <location>
        <begin position="6"/>
        <end position="143"/>
    </location>
</feature>
<sequence length="143" mass="16425">MEIQNLKGFNVRVYALCILNNKLLTLKEPFAGKMVTKLPGGGLEFGEGTAECLKREFKEELNLQIEVGDAFYIQEHFVKSLAKDNKQLLMLYFYATILDSDNLQILDTNIQEVSWIAIDGENPFSLPVDQLVFKKLQYKLFKK</sequence>
<dbReference type="PANTHER" id="PTHR43046:SF14">
    <property type="entry name" value="MUTT_NUDIX FAMILY PROTEIN"/>
    <property type="match status" value="1"/>
</dbReference>
<dbReference type="PROSITE" id="PS51462">
    <property type="entry name" value="NUDIX"/>
    <property type="match status" value="1"/>
</dbReference>
<accession>A0A1H6JX97</accession>
<dbReference type="GO" id="GO:0016787">
    <property type="term" value="F:hydrolase activity"/>
    <property type="evidence" value="ECO:0007669"/>
    <property type="project" value="UniProtKB-KW"/>
</dbReference>
<keyword evidence="5" id="KW-1185">Reference proteome</keyword>
<name>A0A1H6JX97_9FLAO</name>
<proteinExistence type="predicted"/>
<dbReference type="InterPro" id="IPR020084">
    <property type="entry name" value="NUDIX_hydrolase_CS"/>
</dbReference>
<evidence type="ECO:0000256" key="1">
    <source>
        <dbReference type="ARBA" id="ARBA00001946"/>
    </source>
</evidence>
<gene>
    <name evidence="4" type="ORF">SAMN02927937_00714</name>
</gene>
<dbReference type="STRING" id="1159016.SAMN02927937_00714"/>
<dbReference type="EMBL" id="FNXE01000006">
    <property type="protein sequence ID" value="SEH65624.1"/>
    <property type="molecule type" value="Genomic_DNA"/>
</dbReference>
<dbReference type="Gene3D" id="3.90.79.10">
    <property type="entry name" value="Nucleoside Triphosphate Pyrophosphohydrolase"/>
    <property type="match status" value="1"/>
</dbReference>
<dbReference type="RefSeq" id="WP_245725268.1">
    <property type="nucleotide sequence ID" value="NZ_FNXE01000006.1"/>
</dbReference>
<dbReference type="AlphaFoldDB" id="A0A1H6JX97"/>
<dbReference type="Pfam" id="PF00293">
    <property type="entry name" value="NUDIX"/>
    <property type="match status" value="1"/>
</dbReference>
<dbReference type="InterPro" id="IPR000086">
    <property type="entry name" value="NUDIX_hydrolase_dom"/>
</dbReference>
<dbReference type="Proteomes" id="UP000199634">
    <property type="component" value="Unassembled WGS sequence"/>
</dbReference>
<evidence type="ECO:0000313" key="5">
    <source>
        <dbReference type="Proteomes" id="UP000199634"/>
    </source>
</evidence>
<evidence type="ECO:0000259" key="3">
    <source>
        <dbReference type="PROSITE" id="PS51462"/>
    </source>
</evidence>
<reference evidence="4 5" key="1">
    <citation type="submission" date="2016-10" db="EMBL/GenBank/DDBJ databases">
        <authorList>
            <person name="de Groot N.N."/>
        </authorList>
    </citation>
    <scope>NUCLEOTIDE SEQUENCE [LARGE SCALE GENOMIC DNA]</scope>
    <source>
        <strain evidence="4 5">CGMCC 1.10825</strain>
    </source>
</reference>
<dbReference type="PROSITE" id="PS00893">
    <property type="entry name" value="NUDIX_BOX"/>
    <property type="match status" value="1"/>
</dbReference>
<evidence type="ECO:0000256" key="2">
    <source>
        <dbReference type="ARBA" id="ARBA00022801"/>
    </source>
</evidence>